<dbReference type="InterPro" id="IPR010359">
    <property type="entry name" value="IrrE_HExxH"/>
</dbReference>
<keyword evidence="3" id="KW-1185">Reference proteome</keyword>
<sequence length="417" mass="46070">MSKSANINPAILVWAREHAGLTVADAAHQLGFKDSEKKTASDKLAEFESGEKLPTYPQLDKLAKLYRRPLITFYMTKPPAPAKTGEDFRRPTAEVTRRDNAILETLVRDVRARQELIRDVLEDDPDRLAVSIVGSASIREGVPAFVAKISRVLDFDPSDRSKRRGNAEDLFRTLRTAAEMAGIFVIVAGDLGSHHSAVSTEVFRGFALSDDLAPFVVINDQDSKAGQSFTLVHELAHILMGQSGVSGPPDADDVVSEHDLIERFCNDVAGQFLLPDAALTNRPTSDADIDLIRNMISGTAELWSVSESMVAYRWRRLGWIGHRVYTALLTGYRARWLAYREQRRADRSPQSGGPSYYVVRQSKLGNALLGVVYRSLYDNALSHTKAAKVLGVNLSNVEPLLRQFEKTRLAGVAAGRP</sequence>
<evidence type="ECO:0000313" key="3">
    <source>
        <dbReference type="Proteomes" id="UP001549047"/>
    </source>
</evidence>
<feature type="domain" description="IrrE N-terminal-like" evidence="1">
    <location>
        <begin position="209"/>
        <end position="314"/>
    </location>
</feature>
<reference evidence="2 3" key="1">
    <citation type="submission" date="2024-06" db="EMBL/GenBank/DDBJ databases">
        <title>Genomic Encyclopedia of Type Strains, Phase IV (KMG-IV): sequencing the most valuable type-strain genomes for metagenomic binning, comparative biology and taxonomic classification.</title>
        <authorList>
            <person name="Goeker M."/>
        </authorList>
    </citation>
    <scope>NUCLEOTIDE SEQUENCE [LARGE SCALE GENOMIC DNA]</scope>
    <source>
        <strain evidence="2 3">DSM 29780</strain>
    </source>
</reference>
<evidence type="ECO:0000259" key="1">
    <source>
        <dbReference type="Pfam" id="PF06114"/>
    </source>
</evidence>
<dbReference type="InterPro" id="IPR052345">
    <property type="entry name" value="Rad_response_metalloprotease"/>
</dbReference>
<accession>A0ABV2IYB2</accession>
<dbReference type="CDD" id="cd00093">
    <property type="entry name" value="HTH_XRE"/>
    <property type="match status" value="1"/>
</dbReference>
<proteinExistence type="predicted"/>
<dbReference type="PANTHER" id="PTHR43236:SF2">
    <property type="entry name" value="BLL0069 PROTEIN"/>
    <property type="match status" value="1"/>
</dbReference>
<evidence type="ECO:0000313" key="2">
    <source>
        <dbReference type="EMBL" id="MET3613492.1"/>
    </source>
</evidence>
<protein>
    <submittedName>
        <fullName evidence="2">Zn-dependent peptidase ImmA (M78 family)</fullName>
    </submittedName>
</protein>
<dbReference type="Gene3D" id="1.10.10.2910">
    <property type="match status" value="1"/>
</dbReference>
<name>A0ABV2IYB2_9HYPH</name>
<organism evidence="2 3">
    <name type="scientific">Rhizobium aquaticum</name>
    <dbReference type="NCBI Taxonomy" id="1549636"/>
    <lineage>
        <taxon>Bacteria</taxon>
        <taxon>Pseudomonadati</taxon>
        <taxon>Pseudomonadota</taxon>
        <taxon>Alphaproteobacteria</taxon>
        <taxon>Hyphomicrobiales</taxon>
        <taxon>Rhizobiaceae</taxon>
        <taxon>Rhizobium/Agrobacterium group</taxon>
        <taxon>Rhizobium</taxon>
    </lineage>
</organism>
<gene>
    <name evidence="2" type="ORF">ABID16_001821</name>
</gene>
<dbReference type="Pfam" id="PF06114">
    <property type="entry name" value="Peptidase_M78"/>
    <property type="match status" value="1"/>
</dbReference>
<dbReference type="EMBL" id="JBEPMB010000002">
    <property type="protein sequence ID" value="MET3613492.1"/>
    <property type="molecule type" value="Genomic_DNA"/>
</dbReference>
<comment type="caution">
    <text evidence="2">The sequence shown here is derived from an EMBL/GenBank/DDBJ whole genome shotgun (WGS) entry which is preliminary data.</text>
</comment>
<dbReference type="InterPro" id="IPR001387">
    <property type="entry name" value="Cro/C1-type_HTH"/>
</dbReference>
<dbReference type="RefSeq" id="WP_354556029.1">
    <property type="nucleotide sequence ID" value="NZ_JBEPMB010000002.1"/>
</dbReference>
<dbReference type="PANTHER" id="PTHR43236">
    <property type="entry name" value="ANTITOXIN HIGA1"/>
    <property type="match status" value="1"/>
</dbReference>
<dbReference type="Proteomes" id="UP001549047">
    <property type="component" value="Unassembled WGS sequence"/>
</dbReference>